<gene>
    <name evidence="2" type="ORF">BHY_1482</name>
</gene>
<geneLocation type="plasmid" evidence="2">
    <name>unnamed</name>
</geneLocation>
<organism evidence="2">
    <name type="scientific">Borrelia nietonii YOR</name>
    <dbReference type="NCBI Taxonomy" id="1293576"/>
    <lineage>
        <taxon>Bacteria</taxon>
        <taxon>Pseudomonadati</taxon>
        <taxon>Spirochaetota</taxon>
        <taxon>Spirochaetia</taxon>
        <taxon>Spirochaetales</taxon>
        <taxon>Borreliaceae</taxon>
        <taxon>Borrelia</taxon>
        <taxon>Borrelia nietonii</taxon>
    </lineage>
</organism>
<evidence type="ECO:0000256" key="1">
    <source>
        <dbReference type="SAM" id="SignalP"/>
    </source>
</evidence>
<protein>
    <submittedName>
        <fullName evidence="2">Variable outer membrane protein</fullName>
    </submittedName>
</protein>
<keyword evidence="1" id="KW-0732">Signal</keyword>
<accession>W5SBW8</accession>
<reference evidence="2" key="1">
    <citation type="submission" date="2013-02" db="EMBL/GenBank/DDBJ databases">
        <title>Comparative genomics of Borrelia species.</title>
        <authorList>
            <person name="Schwan T.G."/>
            <person name="Raffel S.J."/>
            <person name="Porcella S.F."/>
        </authorList>
    </citation>
    <scope>NUCLEOTIDE SEQUENCE</scope>
    <source>
        <strain evidence="2">YOR</strain>
        <plasmid evidence="2">unnamed</plasmid>
    </source>
</reference>
<evidence type="ECO:0000313" key="2">
    <source>
        <dbReference type="EMBL" id="AHH04432.1"/>
    </source>
</evidence>
<dbReference type="EMBL" id="CP004187">
    <property type="protein sequence ID" value="AHH04432.1"/>
    <property type="molecule type" value="Genomic_DNA"/>
</dbReference>
<dbReference type="PROSITE" id="PS51257">
    <property type="entry name" value="PROKAR_LIPOPROTEIN"/>
    <property type="match status" value="1"/>
</dbReference>
<sequence>MRKRISAIIMTLFMVLVSCNSGGVAEDPQSKFLKSVIDLGNDF</sequence>
<feature type="chain" id="PRO_5004871311" evidence="1">
    <location>
        <begin position="26"/>
        <end position="43"/>
    </location>
</feature>
<feature type="signal peptide" evidence="1">
    <location>
        <begin position="1"/>
        <end position="25"/>
    </location>
</feature>
<proteinExistence type="predicted"/>
<keyword evidence="2" id="KW-0614">Plasmid</keyword>
<dbReference type="AlphaFoldDB" id="W5SBW8"/>
<dbReference type="HOGENOM" id="CLU_3230479_0_0_12"/>
<name>W5SBW8_9SPIR</name>